<dbReference type="Pfam" id="PF00498">
    <property type="entry name" value="FHA"/>
    <property type="match status" value="2"/>
</dbReference>
<dbReference type="InterPro" id="IPR050923">
    <property type="entry name" value="Cell_Proc_Reg/RNA_Proc"/>
</dbReference>
<reference evidence="2 3" key="1">
    <citation type="submission" date="2019-06" db="EMBL/GenBank/DDBJ databases">
        <title>Persicimonas caeni gen. nov., sp. nov., a predatory bacterium isolated from solar saltern.</title>
        <authorList>
            <person name="Wang S."/>
        </authorList>
    </citation>
    <scope>NUCLEOTIDE SEQUENCE [LARGE SCALE GENOMIC DNA]</scope>
    <source>
        <strain evidence="2 3">YN101</strain>
    </source>
</reference>
<dbReference type="RefSeq" id="WP_141200421.1">
    <property type="nucleotide sequence ID" value="NZ_CP041186.1"/>
</dbReference>
<dbReference type="SMART" id="SM00240">
    <property type="entry name" value="FHA"/>
    <property type="match status" value="2"/>
</dbReference>
<accession>A0A4Y6Q063</accession>
<dbReference type="OrthoDB" id="5497055at2"/>
<evidence type="ECO:0000259" key="1">
    <source>
        <dbReference type="PROSITE" id="PS50006"/>
    </source>
</evidence>
<keyword evidence="3" id="KW-1185">Reference proteome</keyword>
<dbReference type="AlphaFoldDB" id="A0A4Y6Q063"/>
<evidence type="ECO:0000313" key="3">
    <source>
        <dbReference type="Proteomes" id="UP000315995"/>
    </source>
</evidence>
<sequence length="260" mass="29305">MSSSRICTNCQAVVPEGHHFCGRCGARYHEGGEAEQDETLYFGAMMAPGRAKLILIKGEGLEGLSYHLNATEHVAGRGNGAILFPDDDFLNKRHATFLYRDNKLFLRDEQSQNGTYLGIREPKRLEDGDLFMVGEQLLRVEYLDLQSEYPMQEDTLMYVSPPKNYRFRVVHVLEGGKPGGAFCSVNNDILIGRHGCDISFEDDRHVSPKHARITWEDGAPVIKDLDSKNGTYLKISGEERLRHGDYVQVGSELLRVEINE</sequence>
<dbReference type="SUPFAM" id="SSF49879">
    <property type="entry name" value="SMAD/FHA domain"/>
    <property type="match status" value="2"/>
</dbReference>
<protein>
    <submittedName>
        <fullName evidence="2">FHA domain-containing protein</fullName>
    </submittedName>
</protein>
<dbReference type="Proteomes" id="UP000315995">
    <property type="component" value="Chromosome"/>
</dbReference>
<organism evidence="2 3">
    <name type="scientific">Persicimonas caeni</name>
    <dbReference type="NCBI Taxonomy" id="2292766"/>
    <lineage>
        <taxon>Bacteria</taxon>
        <taxon>Deltaproteobacteria</taxon>
        <taxon>Bradymonadales</taxon>
        <taxon>Bradymonadaceae</taxon>
        <taxon>Persicimonas</taxon>
    </lineage>
</organism>
<dbReference type="PANTHER" id="PTHR23308">
    <property type="entry name" value="NUCLEAR INHIBITOR OF PROTEIN PHOSPHATASE-1"/>
    <property type="match status" value="1"/>
</dbReference>
<evidence type="ECO:0000313" key="2">
    <source>
        <dbReference type="EMBL" id="QDG53971.1"/>
    </source>
</evidence>
<name>A0A4Y6Q063_PERCE</name>
<dbReference type="CDD" id="cd00060">
    <property type="entry name" value="FHA"/>
    <property type="match status" value="2"/>
</dbReference>
<dbReference type="InterPro" id="IPR008984">
    <property type="entry name" value="SMAD_FHA_dom_sf"/>
</dbReference>
<dbReference type="EMBL" id="CP041186">
    <property type="protein sequence ID" value="QDG53971.1"/>
    <property type="molecule type" value="Genomic_DNA"/>
</dbReference>
<feature type="domain" description="FHA" evidence="1">
    <location>
        <begin position="189"/>
        <end position="233"/>
    </location>
</feature>
<accession>A0A5B8YAZ8</accession>
<dbReference type="Gene3D" id="2.60.200.20">
    <property type="match status" value="2"/>
</dbReference>
<dbReference type="PROSITE" id="PS50006">
    <property type="entry name" value="FHA_DOMAIN"/>
    <property type="match status" value="2"/>
</dbReference>
<gene>
    <name evidence="2" type="ORF">FIV42_25480</name>
</gene>
<feature type="domain" description="FHA" evidence="1">
    <location>
        <begin position="73"/>
        <end position="117"/>
    </location>
</feature>
<dbReference type="InterPro" id="IPR000253">
    <property type="entry name" value="FHA_dom"/>
</dbReference>
<proteinExistence type="predicted"/>